<accession>A0A9P3LMY2</accession>
<protein>
    <submittedName>
        <fullName evidence="2">Uncharacterized protein</fullName>
    </submittedName>
</protein>
<feature type="compositionally biased region" description="Low complexity" evidence="1">
    <location>
        <begin position="54"/>
        <end position="76"/>
    </location>
</feature>
<name>A0A9P3LMY2_9APHY</name>
<comment type="caution">
    <text evidence="2">The sequence shown here is derived from an EMBL/GenBank/DDBJ whole genome shotgun (WGS) entry which is preliminary data.</text>
</comment>
<feature type="region of interest" description="Disordered" evidence="1">
    <location>
        <begin position="1"/>
        <end position="167"/>
    </location>
</feature>
<evidence type="ECO:0000256" key="1">
    <source>
        <dbReference type="SAM" id="MobiDB-lite"/>
    </source>
</evidence>
<evidence type="ECO:0000313" key="2">
    <source>
        <dbReference type="EMBL" id="GJF00826.1"/>
    </source>
</evidence>
<sequence length="303" mass="33395">MSQPSDRDTNSLPTRRTRSDVPSPERSLRDQVAAGKLKGLRFKKQRIEQPKQASGSGSSSSGTQHPSAEASTSSAAPMRVDEPEQARGSQPSPAGVSASSEARMLVDEPEQARSTQPSSSRTRPSPGRVSTSSTASMLVDKPSSPSRSESPPTPELMHSVPRDYSRGDPLAEQRRLNWARGLAHTFTDEGTHCVTALNTTWIPRPVIGVVDILLRSDGRFGVEDPLHWPQLYCSNLRYLPFIPNCPADRNPFTVMWHCPLEDDFVRANDDPSGQAFGYLVSHKLAHLRDAIQTMDRQIAEYLR</sequence>
<evidence type="ECO:0000313" key="3">
    <source>
        <dbReference type="Proteomes" id="UP000703269"/>
    </source>
</evidence>
<dbReference type="AlphaFoldDB" id="A0A9P3LMY2"/>
<keyword evidence="3" id="KW-1185">Reference proteome</keyword>
<organism evidence="2 3">
    <name type="scientific">Phanerochaete sordida</name>
    <dbReference type="NCBI Taxonomy" id="48140"/>
    <lineage>
        <taxon>Eukaryota</taxon>
        <taxon>Fungi</taxon>
        <taxon>Dikarya</taxon>
        <taxon>Basidiomycota</taxon>
        <taxon>Agaricomycotina</taxon>
        <taxon>Agaricomycetes</taxon>
        <taxon>Polyporales</taxon>
        <taxon>Phanerochaetaceae</taxon>
        <taxon>Phanerochaete</taxon>
    </lineage>
</organism>
<feature type="compositionally biased region" description="Low complexity" evidence="1">
    <location>
        <begin position="113"/>
        <end position="134"/>
    </location>
</feature>
<dbReference type="Proteomes" id="UP000703269">
    <property type="component" value="Unassembled WGS sequence"/>
</dbReference>
<dbReference type="EMBL" id="BPQB01000210">
    <property type="protein sequence ID" value="GJF00826.1"/>
    <property type="molecule type" value="Genomic_DNA"/>
</dbReference>
<dbReference type="OrthoDB" id="2692137at2759"/>
<proteinExistence type="predicted"/>
<feature type="compositionally biased region" description="Polar residues" evidence="1">
    <location>
        <begin position="87"/>
        <end position="100"/>
    </location>
</feature>
<reference evidence="2 3" key="1">
    <citation type="submission" date="2021-08" db="EMBL/GenBank/DDBJ databases">
        <title>Draft Genome Sequence of Phanerochaete sordida strain YK-624.</title>
        <authorList>
            <person name="Mori T."/>
            <person name="Dohra H."/>
            <person name="Suzuki T."/>
            <person name="Kawagishi H."/>
            <person name="Hirai H."/>
        </authorList>
    </citation>
    <scope>NUCLEOTIDE SEQUENCE [LARGE SCALE GENOMIC DNA]</scope>
    <source>
        <strain evidence="2 3">YK-624</strain>
    </source>
</reference>
<gene>
    <name evidence="2" type="ORF">PsYK624_171280</name>
</gene>